<evidence type="ECO:0000256" key="6">
    <source>
        <dbReference type="ARBA" id="ARBA00023242"/>
    </source>
</evidence>
<gene>
    <name evidence="9" type="ORF">RIF29_36335</name>
</gene>
<keyword evidence="6" id="KW-0539">Nucleus</keyword>
<organism evidence="9 10">
    <name type="scientific">Crotalaria pallida</name>
    <name type="common">Smooth rattlebox</name>
    <name type="synonym">Crotalaria striata</name>
    <dbReference type="NCBI Taxonomy" id="3830"/>
    <lineage>
        <taxon>Eukaryota</taxon>
        <taxon>Viridiplantae</taxon>
        <taxon>Streptophyta</taxon>
        <taxon>Embryophyta</taxon>
        <taxon>Tracheophyta</taxon>
        <taxon>Spermatophyta</taxon>
        <taxon>Magnoliopsida</taxon>
        <taxon>eudicotyledons</taxon>
        <taxon>Gunneridae</taxon>
        <taxon>Pentapetalae</taxon>
        <taxon>rosids</taxon>
        <taxon>fabids</taxon>
        <taxon>Fabales</taxon>
        <taxon>Fabaceae</taxon>
        <taxon>Papilionoideae</taxon>
        <taxon>50 kb inversion clade</taxon>
        <taxon>genistoids sensu lato</taxon>
        <taxon>core genistoids</taxon>
        <taxon>Crotalarieae</taxon>
        <taxon>Crotalaria</taxon>
    </lineage>
</organism>
<name>A0AAN9HUJ2_CROPI</name>
<feature type="region of interest" description="Disordered" evidence="7">
    <location>
        <begin position="133"/>
        <end position="170"/>
    </location>
</feature>
<accession>A0AAN9HUJ2</accession>
<dbReference type="PANTHER" id="PTHR31677:SF146">
    <property type="entry name" value="ETHYLENE-RESPONSIVE TRANSCRIPTION FACTOR ESR2"/>
    <property type="match status" value="1"/>
</dbReference>
<sequence>MEEALRLLNGMPPIPEPDQQQDSPVIPDHRHGKKPSSANKRAAASPASSSSSAGAMRYRGVRRRPWGRYAAEIRDPHSKERRWLGTFDTAEEAACAYDCAARAMRGLKARTNFIYPTTPPSCNTEFSHHHHFNFPKHPQQHQQNHFNKISPCSSSSSASTSNHHNCNPNPSSSSSLNMLLFRDFLSSSSSSAAHHFHNYNNNATASSIPMVNTSYANNNNTCGGGVVENCYGNKTAEADDENDDLEFSDSGLLEDIVHRFLPKSKAKKSETLQKTETTFCNNPAAELFPPQVSSDHVLLPNAHVLPKNNGFGGGGVASCDYHQGFPMQQFGAFNNGFNVSNEVQAVPPLGLGNEHVMMNHAEYSSIMENYFQYPDLFNAFALRMQNA</sequence>
<evidence type="ECO:0000256" key="1">
    <source>
        <dbReference type="ARBA" id="ARBA00004123"/>
    </source>
</evidence>
<dbReference type="Gene3D" id="3.30.730.10">
    <property type="entry name" value="AP2/ERF domain"/>
    <property type="match status" value="1"/>
</dbReference>
<protein>
    <recommendedName>
        <fullName evidence="8">AP2/ERF domain-containing protein</fullName>
    </recommendedName>
</protein>
<keyword evidence="10" id="KW-1185">Reference proteome</keyword>
<dbReference type="PANTHER" id="PTHR31677">
    <property type="entry name" value="AP2 DOMAIN CLASS TRANSCRIPTION FACTOR"/>
    <property type="match status" value="1"/>
</dbReference>
<feature type="region of interest" description="Disordered" evidence="7">
    <location>
        <begin position="1"/>
        <end position="56"/>
    </location>
</feature>
<keyword evidence="5" id="KW-0804">Transcription</keyword>
<dbReference type="GO" id="GO:0003677">
    <property type="term" value="F:DNA binding"/>
    <property type="evidence" value="ECO:0007669"/>
    <property type="project" value="UniProtKB-KW"/>
</dbReference>
<dbReference type="PRINTS" id="PR00367">
    <property type="entry name" value="ETHRSPELEMNT"/>
</dbReference>
<keyword evidence="4" id="KW-0238">DNA-binding</keyword>
<evidence type="ECO:0000256" key="3">
    <source>
        <dbReference type="ARBA" id="ARBA00023015"/>
    </source>
</evidence>
<dbReference type="CDD" id="cd00018">
    <property type="entry name" value="AP2"/>
    <property type="match status" value="1"/>
</dbReference>
<comment type="subcellular location">
    <subcellularLocation>
        <location evidence="1">Nucleus</location>
    </subcellularLocation>
</comment>
<dbReference type="GO" id="GO:0005634">
    <property type="term" value="C:nucleus"/>
    <property type="evidence" value="ECO:0007669"/>
    <property type="project" value="UniProtKB-SubCell"/>
</dbReference>
<dbReference type="EMBL" id="JAYWIO010000007">
    <property type="protein sequence ID" value="KAK7252412.1"/>
    <property type="molecule type" value="Genomic_DNA"/>
</dbReference>
<dbReference type="GO" id="GO:0003700">
    <property type="term" value="F:DNA-binding transcription factor activity"/>
    <property type="evidence" value="ECO:0007669"/>
    <property type="project" value="InterPro"/>
</dbReference>
<evidence type="ECO:0000313" key="9">
    <source>
        <dbReference type="EMBL" id="KAK7252412.1"/>
    </source>
</evidence>
<proteinExistence type="predicted"/>
<feature type="compositionally biased region" description="Low complexity" evidence="7">
    <location>
        <begin position="150"/>
        <end position="170"/>
    </location>
</feature>
<keyword evidence="3" id="KW-0805">Transcription regulation</keyword>
<evidence type="ECO:0000259" key="8">
    <source>
        <dbReference type="PROSITE" id="PS51032"/>
    </source>
</evidence>
<dbReference type="InterPro" id="IPR001471">
    <property type="entry name" value="AP2/ERF_dom"/>
</dbReference>
<evidence type="ECO:0000256" key="2">
    <source>
        <dbReference type="ARBA" id="ARBA00022745"/>
    </source>
</evidence>
<dbReference type="AlphaFoldDB" id="A0AAN9HUJ2"/>
<dbReference type="InterPro" id="IPR036955">
    <property type="entry name" value="AP2/ERF_dom_sf"/>
</dbReference>
<feature type="domain" description="AP2/ERF" evidence="8">
    <location>
        <begin position="57"/>
        <end position="114"/>
    </location>
</feature>
<reference evidence="9 10" key="1">
    <citation type="submission" date="2024-01" db="EMBL/GenBank/DDBJ databases">
        <title>The genomes of 5 underutilized Papilionoideae crops provide insights into root nodulation and disease resistanc.</title>
        <authorList>
            <person name="Yuan L."/>
        </authorList>
    </citation>
    <scope>NUCLEOTIDE SEQUENCE [LARGE SCALE GENOMIC DNA]</scope>
    <source>
        <strain evidence="9">ZHUSHIDOU_FW_LH</strain>
        <tissue evidence="9">Leaf</tissue>
    </source>
</reference>
<keyword evidence="2" id="KW-0936">Ethylene signaling pathway</keyword>
<evidence type="ECO:0000256" key="4">
    <source>
        <dbReference type="ARBA" id="ARBA00023125"/>
    </source>
</evidence>
<evidence type="ECO:0000256" key="5">
    <source>
        <dbReference type="ARBA" id="ARBA00023163"/>
    </source>
</evidence>
<evidence type="ECO:0000256" key="7">
    <source>
        <dbReference type="SAM" id="MobiDB-lite"/>
    </source>
</evidence>
<dbReference type="SMART" id="SM00380">
    <property type="entry name" value="AP2"/>
    <property type="match status" value="1"/>
</dbReference>
<dbReference type="Pfam" id="PF00847">
    <property type="entry name" value="AP2"/>
    <property type="match status" value="1"/>
</dbReference>
<comment type="caution">
    <text evidence="9">The sequence shown here is derived from an EMBL/GenBank/DDBJ whole genome shotgun (WGS) entry which is preliminary data.</text>
</comment>
<evidence type="ECO:0000313" key="10">
    <source>
        <dbReference type="Proteomes" id="UP001372338"/>
    </source>
</evidence>
<dbReference type="PROSITE" id="PS51032">
    <property type="entry name" value="AP2_ERF"/>
    <property type="match status" value="1"/>
</dbReference>
<dbReference type="InterPro" id="IPR016177">
    <property type="entry name" value="DNA-bd_dom_sf"/>
</dbReference>
<dbReference type="GO" id="GO:0009873">
    <property type="term" value="P:ethylene-activated signaling pathway"/>
    <property type="evidence" value="ECO:0007669"/>
    <property type="project" value="UniProtKB-KW"/>
</dbReference>
<dbReference type="SUPFAM" id="SSF54171">
    <property type="entry name" value="DNA-binding domain"/>
    <property type="match status" value="1"/>
</dbReference>
<dbReference type="FunFam" id="3.30.730.10:FF:000001">
    <property type="entry name" value="Ethylene-responsive transcription factor 2"/>
    <property type="match status" value="1"/>
</dbReference>
<dbReference type="Proteomes" id="UP001372338">
    <property type="component" value="Unassembled WGS sequence"/>
</dbReference>
<feature type="compositionally biased region" description="Low complexity" evidence="7">
    <location>
        <begin position="36"/>
        <end position="56"/>
    </location>
</feature>